<dbReference type="InterPro" id="IPR018720">
    <property type="entry name" value="DUF2249"/>
</dbReference>
<dbReference type="STRING" id="351607.Acel_0493"/>
<protein>
    <submittedName>
        <fullName evidence="3">Hemerythrin HHE cation binding domain protein</fullName>
    </submittedName>
</protein>
<dbReference type="Proteomes" id="UP000008221">
    <property type="component" value="Chromosome"/>
</dbReference>
<evidence type="ECO:0000259" key="1">
    <source>
        <dbReference type="Pfam" id="PF01814"/>
    </source>
</evidence>
<dbReference type="HOGENOM" id="CLU_1093351_0_0_11"/>
<dbReference type="InterPro" id="IPR012312">
    <property type="entry name" value="Hemerythrin-like"/>
</dbReference>
<organism evidence="3 4">
    <name type="scientific">Acidothermus cellulolyticus (strain ATCC 43068 / DSM 8971 / 11B)</name>
    <dbReference type="NCBI Taxonomy" id="351607"/>
    <lineage>
        <taxon>Bacteria</taxon>
        <taxon>Bacillati</taxon>
        <taxon>Actinomycetota</taxon>
        <taxon>Actinomycetes</taxon>
        <taxon>Acidothermales</taxon>
        <taxon>Acidothermaceae</taxon>
        <taxon>Acidothermus</taxon>
    </lineage>
</organism>
<dbReference type="RefSeq" id="WP_011719329.1">
    <property type="nucleotide sequence ID" value="NC_008578.1"/>
</dbReference>
<keyword evidence="4" id="KW-1185">Reference proteome</keyword>
<dbReference type="EMBL" id="CP000481">
    <property type="protein sequence ID" value="ABK52266.1"/>
    <property type="molecule type" value="Genomic_DNA"/>
</dbReference>
<proteinExistence type="predicted"/>
<gene>
    <name evidence="3" type="ordered locus">Acel_0493</name>
</gene>
<feature type="domain" description="Hemerythrin-like" evidence="1">
    <location>
        <begin position="8"/>
        <end position="136"/>
    </location>
</feature>
<evidence type="ECO:0000313" key="3">
    <source>
        <dbReference type="EMBL" id="ABK52266.1"/>
    </source>
</evidence>
<dbReference type="Gene3D" id="1.20.120.520">
    <property type="entry name" value="nmb1532 protein domain like"/>
    <property type="match status" value="1"/>
</dbReference>
<dbReference type="Pfam" id="PF01814">
    <property type="entry name" value="Hemerythrin"/>
    <property type="match status" value="1"/>
</dbReference>
<dbReference type="eggNOG" id="COG3945">
    <property type="taxonomic scope" value="Bacteria"/>
</dbReference>
<dbReference type="Pfam" id="PF10006">
    <property type="entry name" value="DUF2249"/>
    <property type="match status" value="1"/>
</dbReference>
<feature type="domain" description="DUF2249" evidence="2">
    <location>
        <begin position="185"/>
        <end position="253"/>
    </location>
</feature>
<sequence>MRSTDRSDPIDVIRAHHEQLRTDLMNEVEELWRSLGVSAPDTGTSSRGAAIIDLIRGQIAPHAHAEEDTMYRAAYQLERLRPLVTGMSQEHALLFDLARDIEEAETVLLQARAAAQFTTLFSAHIDKENAILLPELRAAGVDLDDVLGQMHESFRAFTGDHGTKSVTDGPDRATTIQVADIPLVVDTRQAGTHSCADLTTSAFDTLAVGQGLLLVADHDPTPLRYLFEAERPGQSEWQLVTVGPPEWQAKIRRIA</sequence>
<accession>A0LS56</accession>
<evidence type="ECO:0000313" key="4">
    <source>
        <dbReference type="Proteomes" id="UP000008221"/>
    </source>
</evidence>
<name>A0LS56_ACIC1</name>
<dbReference type="eggNOG" id="COG4309">
    <property type="taxonomic scope" value="Bacteria"/>
</dbReference>
<dbReference type="KEGG" id="ace:Acel_0493"/>
<dbReference type="InParanoid" id="A0LS56"/>
<evidence type="ECO:0000259" key="2">
    <source>
        <dbReference type="Pfam" id="PF10006"/>
    </source>
</evidence>
<reference evidence="3 4" key="1">
    <citation type="journal article" date="2009" name="Genome Res.">
        <title>Complete genome of the cellulolytic thermophile Acidothermus cellulolyticus 11B provides insights into its ecophysiological and evolutionary adaptations.</title>
        <authorList>
            <person name="Barabote R.D."/>
            <person name="Xie G."/>
            <person name="Leu D.H."/>
            <person name="Normand P."/>
            <person name="Necsulea A."/>
            <person name="Daubin V."/>
            <person name="Medigue C."/>
            <person name="Adney W.S."/>
            <person name="Xu X.C."/>
            <person name="Lapidus A."/>
            <person name="Parales R.E."/>
            <person name="Detter C."/>
            <person name="Pujic P."/>
            <person name="Bruce D."/>
            <person name="Lavire C."/>
            <person name="Challacombe J.F."/>
            <person name="Brettin T.S."/>
            <person name="Berry A.M."/>
        </authorList>
    </citation>
    <scope>NUCLEOTIDE SEQUENCE [LARGE SCALE GENOMIC DNA]</scope>
    <source>
        <strain evidence="4">ATCC 43068 / DSM 8971 / 11B</strain>
    </source>
</reference>
<dbReference type="AlphaFoldDB" id="A0LS56"/>